<gene>
    <name evidence="2" type="ORF">ACFPQ4_07990</name>
</gene>
<evidence type="ECO:0000313" key="2">
    <source>
        <dbReference type="EMBL" id="MFC5529389.1"/>
    </source>
</evidence>
<keyword evidence="1" id="KW-0472">Membrane</keyword>
<keyword evidence="1" id="KW-1133">Transmembrane helix</keyword>
<name>A0ABW0R2E0_9BACL</name>
<feature type="transmembrane region" description="Helical" evidence="1">
    <location>
        <begin position="12"/>
        <end position="32"/>
    </location>
</feature>
<evidence type="ECO:0008006" key="4">
    <source>
        <dbReference type="Google" id="ProtNLM"/>
    </source>
</evidence>
<reference evidence="3" key="1">
    <citation type="journal article" date="2019" name="Int. J. Syst. Evol. Microbiol.">
        <title>The Global Catalogue of Microorganisms (GCM) 10K type strain sequencing project: providing services to taxonomists for standard genome sequencing and annotation.</title>
        <authorList>
            <consortium name="The Broad Institute Genomics Platform"/>
            <consortium name="The Broad Institute Genome Sequencing Center for Infectious Disease"/>
            <person name="Wu L."/>
            <person name="Ma J."/>
        </authorList>
    </citation>
    <scope>NUCLEOTIDE SEQUENCE [LARGE SCALE GENOMIC DNA]</scope>
    <source>
        <strain evidence="3">CGMCC 1.18578</strain>
    </source>
</reference>
<comment type="caution">
    <text evidence="2">The sequence shown here is derived from an EMBL/GenBank/DDBJ whole genome shotgun (WGS) entry which is preliminary data.</text>
</comment>
<keyword evidence="3" id="KW-1185">Reference proteome</keyword>
<organism evidence="2 3">
    <name type="scientific">Cohnella yongneupensis</name>
    <dbReference type="NCBI Taxonomy" id="425006"/>
    <lineage>
        <taxon>Bacteria</taxon>
        <taxon>Bacillati</taxon>
        <taxon>Bacillota</taxon>
        <taxon>Bacilli</taxon>
        <taxon>Bacillales</taxon>
        <taxon>Paenibacillaceae</taxon>
        <taxon>Cohnella</taxon>
    </lineage>
</organism>
<sequence>MTLAKMMRCMTAGLILAILAIGLLPFLLVYFLTDVSGLSDFDTTPIYTLVNKFIGGGK</sequence>
<dbReference type="Proteomes" id="UP001596108">
    <property type="component" value="Unassembled WGS sequence"/>
</dbReference>
<dbReference type="RefSeq" id="WP_378111262.1">
    <property type="nucleotide sequence ID" value="NZ_JBHSNC010000024.1"/>
</dbReference>
<dbReference type="EMBL" id="JBHSNC010000024">
    <property type="protein sequence ID" value="MFC5529389.1"/>
    <property type="molecule type" value="Genomic_DNA"/>
</dbReference>
<evidence type="ECO:0000313" key="3">
    <source>
        <dbReference type="Proteomes" id="UP001596108"/>
    </source>
</evidence>
<accession>A0ABW0R2E0</accession>
<evidence type="ECO:0000256" key="1">
    <source>
        <dbReference type="SAM" id="Phobius"/>
    </source>
</evidence>
<keyword evidence="1" id="KW-0812">Transmembrane</keyword>
<proteinExistence type="predicted"/>
<protein>
    <recommendedName>
        <fullName evidence="4">Sugar ABC transporter permease</fullName>
    </recommendedName>
</protein>